<dbReference type="RefSeq" id="WP_323698335.1">
    <property type="nucleotide sequence ID" value="NZ_JAYGIL010000027.1"/>
</dbReference>
<organism evidence="1 2">
    <name type="scientific">Arcicella gelida</name>
    <dbReference type="NCBI Taxonomy" id="2984195"/>
    <lineage>
        <taxon>Bacteria</taxon>
        <taxon>Pseudomonadati</taxon>
        <taxon>Bacteroidota</taxon>
        <taxon>Cytophagia</taxon>
        <taxon>Cytophagales</taxon>
        <taxon>Flectobacillaceae</taxon>
        <taxon>Arcicella</taxon>
    </lineage>
</organism>
<dbReference type="EMBL" id="JAYGIL010000027">
    <property type="protein sequence ID" value="MEA5404902.1"/>
    <property type="molecule type" value="Genomic_DNA"/>
</dbReference>
<evidence type="ECO:0000313" key="2">
    <source>
        <dbReference type="Proteomes" id="UP001303899"/>
    </source>
</evidence>
<evidence type="ECO:0000313" key="1">
    <source>
        <dbReference type="EMBL" id="MEA5404902.1"/>
    </source>
</evidence>
<reference evidence="1 2" key="1">
    <citation type="submission" date="2023-12" db="EMBL/GenBank/DDBJ databases">
        <title>Novel species of the genus Arcicella isolated from rivers.</title>
        <authorList>
            <person name="Lu H."/>
        </authorList>
    </citation>
    <scope>NUCLEOTIDE SEQUENCE [LARGE SCALE GENOMIC DNA]</scope>
    <source>
        <strain evidence="1 2">DC2W</strain>
    </source>
</reference>
<comment type="caution">
    <text evidence="1">The sequence shown here is derived from an EMBL/GenBank/DDBJ whole genome shotgun (WGS) entry which is preliminary data.</text>
</comment>
<protein>
    <submittedName>
        <fullName evidence="1">Uncharacterized protein</fullName>
    </submittedName>
</protein>
<sequence length="219" mass="25790">MEINQFYILIKENRCEDFITYCEKYKEEIKTNPYLSQPLNTLIYEEIGRELEITPLKPIIKDWIETLYLAHSGNILKLSNEQFEKITVAQIKVSEGNIEACRSYAKLFPDNPICKEILDTEIEESNNIIPLFPKNKEIPVFEKDSKPLTIKEKMKISILNKLNQKSKRITISNLYDNMKLISNDFKEDLYYTCLRELRNDRKISFGNINNIDTEVHLIS</sequence>
<keyword evidence="2" id="KW-1185">Reference proteome</keyword>
<proteinExistence type="predicted"/>
<name>A0ABU5S8U7_9BACT</name>
<accession>A0ABU5S8U7</accession>
<dbReference type="Proteomes" id="UP001303899">
    <property type="component" value="Unassembled WGS sequence"/>
</dbReference>
<gene>
    <name evidence="1" type="ORF">VB776_18345</name>
</gene>